<dbReference type="Gene3D" id="3.90.550.10">
    <property type="entry name" value="Spore Coat Polysaccharide Biosynthesis Protein SpsA, Chain A"/>
    <property type="match status" value="1"/>
</dbReference>
<evidence type="ECO:0000259" key="3">
    <source>
        <dbReference type="Pfam" id="PF13632"/>
    </source>
</evidence>
<feature type="transmembrane region" description="Helical" evidence="2">
    <location>
        <begin position="889"/>
        <end position="909"/>
    </location>
</feature>
<dbReference type="Pfam" id="PF13632">
    <property type="entry name" value="Glyco_trans_2_3"/>
    <property type="match status" value="1"/>
</dbReference>
<feature type="domain" description="Glycosyltransferase 2-like" evidence="3">
    <location>
        <begin position="510"/>
        <end position="711"/>
    </location>
</feature>
<proteinExistence type="predicted"/>
<feature type="compositionally biased region" description="Polar residues" evidence="1">
    <location>
        <begin position="918"/>
        <end position="929"/>
    </location>
</feature>
<evidence type="ECO:0000313" key="6">
    <source>
        <dbReference type="Proteomes" id="UP001213000"/>
    </source>
</evidence>
<feature type="compositionally biased region" description="Basic and acidic residues" evidence="1">
    <location>
        <begin position="936"/>
        <end position="949"/>
    </location>
</feature>
<dbReference type="PANTHER" id="PTHR35408">
    <property type="entry name" value="CHROMOSOME 15, WHOLE GENOME SHOTGUN SEQUENCE"/>
    <property type="match status" value="1"/>
</dbReference>
<reference evidence="5" key="1">
    <citation type="submission" date="2022-07" db="EMBL/GenBank/DDBJ databases">
        <title>Genome Sequence of Leucocoprinus birnbaumii.</title>
        <authorList>
            <person name="Buettner E."/>
        </authorList>
    </citation>
    <scope>NUCLEOTIDE SEQUENCE</scope>
    <source>
        <strain evidence="5">VT141</strain>
    </source>
</reference>
<evidence type="ECO:0008006" key="7">
    <source>
        <dbReference type="Google" id="ProtNLM"/>
    </source>
</evidence>
<evidence type="ECO:0000259" key="4">
    <source>
        <dbReference type="Pfam" id="PF25550"/>
    </source>
</evidence>
<evidence type="ECO:0000256" key="2">
    <source>
        <dbReference type="SAM" id="Phobius"/>
    </source>
</evidence>
<feature type="transmembrane region" description="Helical" evidence="2">
    <location>
        <begin position="291"/>
        <end position="312"/>
    </location>
</feature>
<dbReference type="PANTHER" id="PTHR35408:SF2">
    <property type="entry name" value="GLYCOSYLTRANSFERASE 2-LIKE DOMAIN-CONTAINING PROTEIN"/>
    <property type="match status" value="1"/>
</dbReference>
<feature type="transmembrane region" description="Helical" evidence="2">
    <location>
        <begin position="778"/>
        <end position="801"/>
    </location>
</feature>
<comment type="caution">
    <text evidence="5">The sequence shown here is derived from an EMBL/GenBank/DDBJ whole genome shotgun (WGS) entry which is preliminary data.</text>
</comment>
<feature type="region of interest" description="Disordered" evidence="1">
    <location>
        <begin position="918"/>
        <end position="999"/>
    </location>
</feature>
<dbReference type="InterPro" id="IPR001173">
    <property type="entry name" value="Glyco_trans_2-like"/>
</dbReference>
<keyword evidence="2" id="KW-1133">Transmembrane helix</keyword>
<organism evidence="5 6">
    <name type="scientific">Leucocoprinus birnbaumii</name>
    <dbReference type="NCBI Taxonomy" id="56174"/>
    <lineage>
        <taxon>Eukaryota</taxon>
        <taxon>Fungi</taxon>
        <taxon>Dikarya</taxon>
        <taxon>Basidiomycota</taxon>
        <taxon>Agaricomycotina</taxon>
        <taxon>Agaricomycetes</taxon>
        <taxon>Agaricomycetidae</taxon>
        <taxon>Agaricales</taxon>
        <taxon>Agaricineae</taxon>
        <taxon>Agaricaceae</taxon>
        <taxon>Leucocoprinus</taxon>
    </lineage>
</organism>
<evidence type="ECO:0000313" key="5">
    <source>
        <dbReference type="EMBL" id="KAJ3576230.1"/>
    </source>
</evidence>
<sequence>MASAVTIHNSDYDLFDAWLHKIYETTQQDNWFMPTEDIISTGVCLRVEDGYFRVFPYENPALVPFEAAVRRLNPVVAVKLRSAAVTAAVRKIGPTDDCIYIDRDTRIQVIETIDELPQAEKDQCGAFIRDERSLVLWSYALETMIPLCKEFEEKLIKHIWRTRAVARKETPSISTSINPSIANSEANLNEKIPELTEVPKEQPVPEVPQPQPAPKRKWWSWRLNPKDKGAASGESDPEKKRDERKLVLLGPFYAGCGAALAALHLIPPLTTDFMTAGAGILLEEFALDRSAARFGLFATLPIIFCISVFFCLQLVGNLSLILGPVAQYHENSMYYSAVKPKPNPEIDQNLPHITIQMPVYKESLELTIAPSVFSIKKAMQTYARQGGTSAIFICDDGMQVLPEVDQLERKAFYANHNIGWTARPGHSSKPDGFKRAGKFKKASNMNYGLNISLKLEKFLALLLQEGAEDTPDECLEDRALKMAMQEVFEESGNRFMPFGSNGKSLRMGEIILIVDSDTIVPEDCFRDAAREMGESPDVAIIQHESDVMQVAHHYFENGITHFTRRINKCISLGCANGEVAPFVGHNAFLRWSAVQDASFIENGVLKQWSEANVSEDFNMALRLLLKGYTLRWATYSEGGFKEGVSLTVVDELARWQKYAYGCNEIIFNPIIRWWRKGPISEELRGFVWSKAPVHYKIGMMSYMFSYYGIAAATVGSIINYLILGLGIQVDRFYLHSFEILLACTVVFPGVGNLGYTLLEYRIGHRSFFGALVENLRWIPFFVFFFGGLSIHLSTALLAHMFSYDMTWGSTGKEVERSTFWIEDPSPHTGARIIYTILSDILSHYPNARLLPCMTPWTCATLQPLESFCSILSHLLSTILAVFGKDRTSIFVYSIIGVGSVFCFVFYMVYSIFKRSTGRQSGESSSQQHLNGGLEEEGQRDGIEHSCERRSARRQGIPRPLDLSGSMPVRVSSDRLSRSSTGQSVRLMQHPHTSTHPALPLGSPTILGITSLTFSPTVERNFPQLETNIAPRALTFPREILVMIFQNVYLQHENQPRHSIAPILSLRSVCKEWKIVIEGTPKLWPSLSPPLRATTGCEPCVGWYIDVTKKLSTMVSGIGVVLRMPEQEEEIQRDLFKHLLKLALSAFVMSITIPDHFLRGTNDATLSPVLFGTPTRRRPSDGPAMENLKRVEWKMSRHWFANQFPQVLQLPWTSLRRLPWAQLTHITLEMLIRLEDCEYILDHASLVEDLDLSNVEGDPLPASNSQLLGRKSCPHLQSLRIVASMSVSPLLQRYDIPNLRILNLELGGIDSAADLHRAAIPWSELIRLSLKCTLQIEVLVSIMVGLARVEDLRLEGDFVSEGTTSWSMSRALDSLKSFTLIPITHVVGLDLMSHFVQHFIPTTITYVNAPLDSTTLNQILDRPITSLTNVDFRNSALLPDEFLSFLTHCHDLETGSFQVHDSVHSSTPSSPPTVFQALPSPIAASFSMPHMHIPTTCNIKSLDLRLQYKSAKARTLLDALTLPKLRSLTINASQKAQECEGLHELLVRSGCALSALHVSCSKVSDKGVLALLELMSASLQSVEIKGGFGKNLLTKTLWARLTHQAIDSRFQESCFCPCPRLERLVVCSCTDVEAFYQMLESRSRFPNGCVCGLQKLRHVEAVVGDNNLGRLSAVESQLRAKNLTVKFDQSLVSVFL</sequence>
<feature type="transmembrane region" description="Helical" evidence="2">
    <location>
        <begin position="246"/>
        <end position="266"/>
    </location>
</feature>
<protein>
    <recommendedName>
        <fullName evidence="7">Glycosyltransferase 2-like domain-containing protein</fullName>
    </recommendedName>
</protein>
<dbReference type="EMBL" id="JANIEX010000016">
    <property type="protein sequence ID" value="KAJ3576230.1"/>
    <property type="molecule type" value="Genomic_DNA"/>
</dbReference>
<accession>A0AAD5W1L1</accession>
<keyword evidence="2" id="KW-0812">Transmembrane</keyword>
<dbReference type="SUPFAM" id="SSF53448">
    <property type="entry name" value="Nucleotide-diphospho-sugar transferases"/>
    <property type="match status" value="1"/>
</dbReference>
<feature type="transmembrane region" description="Helical" evidence="2">
    <location>
        <begin position="739"/>
        <end position="758"/>
    </location>
</feature>
<keyword evidence="2" id="KW-0472">Membrane</keyword>
<gene>
    <name evidence="5" type="ORF">NP233_g552</name>
</gene>
<dbReference type="InterPro" id="IPR029044">
    <property type="entry name" value="Nucleotide-diphossugar_trans"/>
</dbReference>
<feature type="region of interest" description="Disordered" evidence="1">
    <location>
        <begin position="195"/>
        <end position="218"/>
    </location>
</feature>
<feature type="domain" description="DUF7928" evidence="4">
    <location>
        <begin position="15"/>
        <end position="169"/>
    </location>
</feature>
<dbReference type="Proteomes" id="UP001213000">
    <property type="component" value="Unassembled WGS sequence"/>
</dbReference>
<keyword evidence="6" id="KW-1185">Reference proteome</keyword>
<feature type="transmembrane region" description="Helical" evidence="2">
    <location>
        <begin position="704"/>
        <end position="727"/>
    </location>
</feature>
<dbReference type="InterPro" id="IPR057688">
    <property type="entry name" value="DUF7928"/>
</dbReference>
<dbReference type="Pfam" id="PF25550">
    <property type="entry name" value="DUF7928"/>
    <property type="match status" value="1"/>
</dbReference>
<feature type="transmembrane region" description="Helical" evidence="2">
    <location>
        <begin position="864"/>
        <end position="882"/>
    </location>
</feature>
<evidence type="ECO:0000256" key="1">
    <source>
        <dbReference type="SAM" id="MobiDB-lite"/>
    </source>
</evidence>
<name>A0AAD5W1L1_9AGAR</name>